<dbReference type="Gene3D" id="1.10.260.40">
    <property type="entry name" value="lambda repressor-like DNA-binding domains"/>
    <property type="match status" value="1"/>
</dbReference>
<keyword evidence="1" id="KW-0238">DNA-binding</keyword>
<dbReference type="InterPro" id="IPR019734">
    <property type="entry name" value="TPR_rpt"/>
</dbReference>
<evidence type="ECO:0000313" key="3">
    <source>
        <dbReference type="EMBL" id="QSR26644.1"/>
    </source>
</evidence>
<evidence type="ECO:0000259" key="2">
    <source>
        <dbReference type="PROSITE" id="PS50943"/>
    </source>
</evidence>
<dbReference type="Gene3D" id="1.25.40.10">
    <property type="entry name" value="Tetratricopeptide repeat domain"/>
    <property type="match status" value="2"/>
</dbReference>
<dbReference type="SUPFAM" id="SSF48452">
    <property type="entry name" value="TPR-like"/>
    <property type="match status" value="2"/>
</dbReference>
<dbReference type="SUPFAM" id="SSF47413">
    <property type="entry name" value="lambda repressor-like DNA-binding domains"/>
    <property type="match status" value="1"/>
</dbReference>
<gene>
    <name evidence="3" type="ORF">CFH99_13510</name>
</gene>
<dbReference type="CDD" id="cd00093">
    <property type="entry name" value="HTH_XRE"/>
    <property type="match status" value="1"/>
</dbReference>
<protein>
    <recommendedName>
        <fullName evidence="2">HTH cro/C1-type domain-containing protein</fullName>
    </recommendedName>
</protein>
<dbReference type="SMART" id="SM00530">
    <property type="entry name" value="HTH_XRE"/>
    <property type="match status" value="1"/>
</dbReference>
<dbReference type="SMART" id="SM00028">
    <property type="entry name" value="TPR"/>
    <property type="match status" value="5"/>
</dbReference>
<evidence type="ECO:0000313" key="4">
    <source>
        <dbReference type="Proteomes" id="UP000662818"/>
    </source>
</evidence>
<dbReference type="EMBL" id="CP022295">
    <property type="protein sequence ID" value="QSR26644.1"/>
    <property type="molecule type" value="Genomic_DNA"/>
</dbReference>
<dbReference type="InterPro" id="IPR010982">
    <property type="entry name" value="Lambda_DNA-bd_dom_sf"/>
</dbReference>
<reference evidence="3 4" key="1">
    <citation type="submission" date="2017-06" db="EMBL/GenBank/DDBJ databases">
        <title>Complete Genome Sequence of the Soil Carbazole-Degrading Bacterium Nocardioides aromaticivorans IC177.</title>
        <authorList>
            <person name="Vejarano F."/>
            <person name="Suzuki-Minakuchi C."/>
            <person name="Ohtsubo Y."/>
            <person name="Tsuda M."/>
            <person name="Okada K."/>
            <person name="Nojiri H."/>
        </authorList>
    </citation>
    <scope>NUCLEOTIDE SEQUENCE [LARGE SCALE GENOMIC DNA]</scope>
    <source>
        <strain evidence="3 4">IC177</strain>
    </source>
</reference>
<dbReference type="Pfam" id="PF13432">
    <property type="entry name" value="TPR_16"/>
    <property type="match status" value="2"/>
</dbReference>
<sequence length="493" mass="51985">MVSPRPRAGRWSAPQRTGFDCELTRFGSDFDSAHVLSHTMGQIETSTADLASVDVHALGARIRALRSQRGLTQGELAGKSLSTGYVSRIESGGRRPTMKVLIELAGRLGTTTDQLLHGIESSAYDEIRLGLDYAEIALESGDAGEAESHARQALAGAEASHLASFVERGAYLLGRALEARGAYDDAITRFEQVVATSTGLPRLEAGIALSRCLRDSGDLSLAIEAGEQVEAAIADTPLATTDEAVQLSVTIASAYAERGDLSRATRRCTAAIATAEALSSPRARAAAYWNASVVESTKGRTTAAAPLAARALALLSEGRDERNLARLRLQVGRLLLQADPPEVVTAIDHATRAREDLVHTSASAVDLAFCDVTLAQAHLLTGDHAAARELAERCLEQAPAEAALPRVEATIVLGQVAASEGDVDAARASYQSAAQLLSAVGADRSAAQVWYELAELLEEVHDYDGARTAFRSAAAATGLAARRQRVTTAVLSR</sequence>
<keyword evidence="4" id="KW-1185">Reference proteome</keyword>
<dbReference type="Proteomes" id="UP000662818">
    <property type="component" value="Chromosome"/>
</dbReference>
<dbReference type="PANTHER" id="PTHR46797:SF1">
    <property type="entry name" value="METHYLPHOSPHONATE SYNTHASE"/>
    <property type="match status" value="1"/>
</dbReference>
<evidence type="ECO:0000256" key="1">
    <source>
        <dbReference type="ARBA" id="ARBA00023125"/>
    </source>
</evidence>
<dbReference type="PROSITE" id="PS50943">
    <property type="entry name" value="HTH_CROC1"/>
    <property type="match status" value="1"/>
</dbReference>
<dbReference type="InterPro" id="IPR050807">
    <property type="entry name" value="TransReg_Diox_bact_type"/>
</dbReference>
<dbReference type="InterPro" id="IPR011990">
    <property type="entry name" value="TPR-like_helical_dom_sf"/>
</dbReference>
<dbReference type="PANTHER" id="PTHR46797">
    <property type="entry name" value="HTH-TYPE TRANSCRIPTIONAL REGULATOR"/>
    <property type="match status" value="1"/>
</dbReference>
<name>A0ABX7PKY7_9ACTN</name>
<proteinExistence type="predicted"/>
<feature type="domain" description="HTH cro/C1-type" evidence="2">
    <location>
        <begin position="62"/>
        <end position="115"/>
    </location>
</feature>
<dbReference type="Pfam" id="PF01381">
    <property type="entry name" value="HTH_3"/>
    <property type="match status" value="1"/>
</dbReference>
<organism evidence="3 4">
    <name type="scientific">Nocardioides aromaticivorans</name>
    <dbReference type="NCBI Taxonomy" id="200618"/>
    <lineage>
        <taxon>Bacteria</taxon>
        <taxon>Bacillati</taxon>
        <taxon>Actinomycetota</taxon>
        <taxon>Actinomycetes</taxon>
        <taxon>Propionibacteriales</taxon>
        <taxon>Nocardioidaceae</taxon>
        <taxon>Nocardioides</taxon>
    </lineage>
</organism>
<dbReference type="InterPro" id="IPR001387">
    <property type="entry name" value="Cro/C1-type_HTH"/>
</dbReference>
<accession>A0ABX7PKY7</accession>